<feature type="transmembrane region" description="Helical" evidence="1">
    <location>
        <begin position="54"/>
        <end position="77"/>
    </location>
</feature>
<reference evidence="2 3" key="1">
    <citation type="submission" date="2018-09" db="EMBL/GenBank/DDBJ databases">
        <title>Genomic Encyclopedia of Archaeal and Bacterial Type Strains, Phase II (KMG-II): from individual species to whole genera.</title>
        <authorList>
            <person name="Goeker M."/>
        </authorList>
    </citation>
    <scope>NUCLEOTIDE SEQUENCE [LARGE SCALE GENOMIC DNA]</scope>
    <source>
        <strain evidence="2 3">DSM 27148</strain>
    </source>
</reference>
<evidence type="ECO:0000256" key="1">
    <source>
        <dbReference type="SAM" id="Phobius"/>
    </source>
</evidence>
<accession>A0A419W7Q6</accession>
<feature type="transmembrane region" description="Helical" evidence="1">
    <location>
        <begin position="20"/>
        <end position="42"/>
    </location>
</feature>
<comment type="caution">
    <text evidence="2">The sequence shown here is derived from an EMBL/GenBank/DDBJ whole genome shotgun (WGS) entry which is preliminary data.</text>
</comment>
<proteinExistence type="predicted"/>
<gene>
    <name evidence="2" type="ORF">BC643_1831</name>
</gene>
<dbReference type="EMBL" id="RAPN01000001">
    <property type="protein sequence ID" value="RKD91475.1"/>
    <property type="molecule type" value="Genomic_DNA"/>
</dbReference>
<organism evidence="2 3">
    <name type="scientific">Mangrovibacterium diazotrophicum</name>
    <dbReference type="NCBI Taxonomy" id="1261403"/>
    <lineage>
        <taxon>Bacteria</taxon>
        <taxon>Pseudomonadati</taxon>
        <taxon>Bacteroidota</taxon>
        <taxon>Bacteroidia</taxon>
        <taxon>Marinilabiliales</taxon>
        <taxon>Prolixibacteraceae</taxon>
        <taxon>Mangrovibacterium</taxon>
    </lineage>
</organism>
<evidence type="ECO:0000313" key="2">
    <source>
        <dbReference type="EMBL" id="RKD91475.1"/>
    </source>
</evidence>
<feature type="transmembrane region" description="Helical" evidence="1">
    <location>
        <begin position="221"/>
        <end position="246"/>
    </location>
</feature>
<dbReference type="AlphaFoldDB" id="A0A419W7Q6"/>
<evidence type="ECO:0000313" key="3">
    <source>
        <dbReference type="Proteomes" id="UP000283387"/>
    </source>
</evidence>
<keyword evidence="3" id="KW-1185">Reference proteome</keyword>
<keyword evidence="1" id="KW-0812">Transmembrane</keyword>
<keyword evidence="1" id="KW-0472">Membrane</keyword>
<sequence>MVRDFYHIVFEGLGMLSVTKFVFVITSALVFAAVCWWGCVNYTRLWNKRYRSTIAHHLLCAISSALTLLLILTFVGMKRLKPVSAKLIVQWAEGLQESQRWNDFVFEKAYYTLKQSGRENFADVPDPKEENSYLPFSDAESMVLAAQVYADEACRNFEYKHAFLSRILSAKPSVSSALIQSDMTQFFEKEADLYPMNRAVRLAAGQILKEMVLQLPRVLRIARLSIVFIFCLFQLIPLGVIGYCAYQDLKLNKYQLT</sequence>
<dbReference type="Proteomes" id="UP000283387">
    <property type="component" value="Unassembled WGS sequence"/>
</dbReference>
<keyword evidence="1" id="KW-1133">Transmembrane helix</keyword>
<name>A0A419W7Q6_9BACT</name>
<protein>
    <submittedName>
        <fullName evidence="2">Uncharacterized protein</fullName>
    </submittedName>
</protein>